<dbReference type="Gene3D" id="3.30.2000.30">
    <property type="match status" value="1"/>
</dbReference>
<dbReference type="Pfam" id="PF11367">
    <property type="entry name" value="Tail_completion_gp17"/>
    <property type="match status" value="1"/>
</dbReference>
<proteinExistence type="predicted"/>
<organism evidence="1 2">
    <name type="scientific">Erythrobacter litoralis (strain HTCC2594)</name>
    <dbReference type="NCBI Taxonomy" id="314225"/>
    <lineage>
        <taxon>Bacteria</taxon>
        <taxon>Pseudomonadati</taxon>
        <taxon>Pseudomonadota</taxon>
        <taxon>Alphaproteobacteria</taxon>
        <taxon>Sphingomonadales</taxon>
        <taxon>Erythrobacteraceae</taxon>
        <taxon>Erythrobacter/Porphyrobacter group</taxon>
        <taxon>Erythrobacter</taxon>
    </lineage>
</organism>
<dbReference type="RefSeq" id="WP_011415714.1">
    <property type="nucleotide sequence ID" value="NC_007722.1"/>
</dbReference>
<dbReference type="KEGG" id="eli:ELI_14000"/>
<evidence type="ECO:0000313" key="1">
    <source>
        <dbReference type="EMBL" id="ABC64892.1"/>
    </source>
</evidence>
<reference evidence="2" key="1">
    <citation type="journal article" date="2009" name="J. Bacteriol.">
        <title>Complete genome sequence of Erythrobacter litoralis HTCC2594.</title>
        <authorList>
            <person name="Oh H.M."/>
            <person name="Giovannoni S.J."/>
            <person name="Ferriera S."/>
            <person name="Johnson J."/>
            <person name="Cho J.C."/>
        </authorList>
    </citation>
    <scope>NUCLEOTIDE SEQUENCE [LARGE SCALE GENOMIC DNA]</scope>
    <source>
        <strain evidence="2">HTCC2594</strain>
    </source>
</reference>
<dbReference type="Proteomes" id="UP000008808">
    <property type="component" value="Chromosome"/>
</dbReference>
<evidence type="ECO:0000313" key="2">
    <source>
        <dbReference type="Proteomes" id="UP000008808"/>
    </source>
</evidence>
<dbReference type="OrthoDB" id="7450850at2"/>
<dbReference type="HOGENOM" id="CLU_155275_0_0_5"/>
<dbReference type="eggNOG" id="ENOG503123N">
    <property type="taxonomic scope" value="Bacteria"/>
</dbReference>
<dbReference type="EMBL" id="CP000157">
    <property type="protein sequence ID" value="ABC64892.1"/>
    <property type="molecule type" value="Genomic_DNA"/>
</dbReference>
<sequence length="130" mass="14593">MEIQLRNALLDWLRSAPPPVGDLNVIDEDQIARATAPWLALVASMASEWGSKDRQGREIRVAFELNTRSDDPAADLARGAALESRIAALPPAQPGFRVVTNRFLRSRNERRPDNIRATLLEYRFRLLATS</sequence>
<dbReference type="InterPro" id="IPR021508">
    <property type="entry name" value="Gp17-like"/>
</dbReference>
<dbReference type="STRING" id="314225.ELI_14000"/>
<accession>Q2N5Z9</accession>
<dbReference type="InterPro" id="IPR053745">
    <property type="entry name" value="Viral_Tail_Comp_sf"/>
</dbReference>
<protein>
    <recommendedName>
        <fullName evidence="3">DUF3168 domain-containing protein</fullName>
    </recommendedName>
</protein>
<keyword evidence="2" id="KW-1185">Reference proteome</keyword>
<dbReference type="AlphaFoldDB" id="Q2N5Z9"/>
<evidence type="ECO:0008006" key="3">
    <source>
        <dbReference type="Google" id="ProtNLM"/>
    </source>
</evidence>
<name>Q2N5Z9_ERYLH</name>
<gene>
    <name evidence="1" type="ordered locus">ELI_14000</name>
</gene>